<keyword evidence="1" id="KW-0732">Signal</keyword>
<dbReference type="AlphaFoldDB" id="A0A4Q1SEL2"/>
<evidence type="ECO:0000313" key="2">
    <source>
        <dbReference type="EMBL" id="RXS95714.1"/>
    </source>
</evidence>
<sequence>MSRRLHWLSVGAMALGACSLSTVALAQNPYKIVDHWKIGGEGGWDYLKVDSAAHLLYITHGPAVEVVSTETGKVIHTITGLKGTHGVAFDANGKYGYISDGGANEVVVFDRHSFEKVAEIPAGTNPDGITYDPSTNTVWAFNGRSRNATVIDVASQKVIGTVALPGKPEFPQADGKGNVYDNIEDKNEVVRIDAKTLKVTAEWPLAGCDSPSGMAIDIEHHRLFSVCDGKKMAVVDTESGKVLATPAIGDGPDAASYDPTLELAFSSNGDGTLTVVDAKGDSYGVLQTLPTQHGARTMTYDPIAKRAYLVTAEFGPMPAAVPGQTGHRRPPVIPGSFTVIVVGRE</sequence>
<organism evidence="2 3">
    <name type="scientific">Silvibacterium dinghuense</name>
    <dbReference type="NCBI Taxonomy" id="1560006"/>
    <lineage>
        <taxon>Bacteria</taxon>
        <taxon>Pseudomonadati</taxon>
        <taxon>Acidobacteriota</taxon>
        <taxon>Terriglobia</taxon>
        <taxon>Terriglobales</taxon>
        <taxon>Acidobacteriaceae</taxon>
        <taxon>Silvibacterium</taxon>
    </lineage>
</organism>
<proteinExistence type="predicted"/>
<dbReference type="InterPro" id="IPR011048">
    <property type="entry name" value="Haem_d1_sf"/>
</dbReference>
<dbReference type="SUPFAM" id="SSF51004">
    <property type="entry name" value="C-terminal (heme d1) domain of cytochrome cd1-nitrite reductase"/>
    <property type="match status" value="1"/>
</dbReference>
<dbReference type="PANTHER" id="PTHR47197">
    <property type="entry name" value="PROTEIN NIRF"/>
    <property type="match status" value="1"/>
</dbReference>
<feature type="chain" id="PRO_5020605957" evidence="1">
    <location>
        <begin position="27"/>
        <end position="345"/>
    </location>
</feature>
<dbReference type="InterPro" id="IPR015943">
    <property type="entry name" value="WD40/YVTN_repeat-like_dom_sf"/>
</dbReference>
<dbReference type="PANTHER" id="PTHR47197:SF3">
    <property type="entry name" value="DIHYDRO-HEME D1 DEHYDROGENASE"/>
    <property type="match status" value="1"/>
</dbReference>
<evidence type="ECO:0000313" key="3">
    <source>
        <dbReference type="Proteomes" id="UP000290253"/>
    </source>
</evidence>
<dbReference type="Proteomes" id="UP000290253">
    <property type="component" value="Unassembled WGS sequence"/>
</dbReference>
<accession>A0A4Q1SEL2</accession>
<dbReference type="PROSITE" id="PS51257">
    <property type="entry name" value="PROKAR_LIPOPROTEIN"/>
    <property type="match status" value="1"/>
</dbReference>
<gene>
    <name evidence="2" type="ORF">ESZ00_10465</name>
</gene>
<protein>
    <submittedName>
        <fullName evidence="2">YncE family protein</fullName>
    </submittedName>
</protein>
<dbReference type="Gene3D" id="2.130.10.10">
    <property type="entry name" value="YVTN repeat-like/Quinoprotein amine dehydrogenase"/>
    <property type="match status" value="2"/>
</dbReference>
<dbReference type="OrthoDB" id="7187796at2"/>
<reference evidence="2 3" key="1">
    <citation type="journal article" date="2016" name="Int. J. Syst. Evol. Microbiol.">
        <title>Acidipila dinghuensis sp. nov., an acidobacterium isolated from forest soil.</title>
        <authorList>
            <person name="Jiang Y.W."/>
            <person name="Wang J."/>
            <person name="Chen M.H."/>
            <person name="Lv Y.Y."/>
            <person name="Qiu L.H."/>
        </authorList>
    </citation>
    <scope>NUCLEOTIDE SEQUENCE [LARGE SCALE GENOMIC DNA]</scope>
    <source>
        <strain evidence="2 3">DHOF10</strain>
    </source>
</reference>
<keyword evidence="3" id="KW-1185">Reference proteome</keyword>
<evidence type="ECO:0000256" key="1">
    <source>
        <dbReference type="SAM" id="SignalP"/>
    </source>
</evidence>
<comment type="caution">
    <text evidence="2">The sequence shown here is derived from an EMBL/GenBank/DDBJ whole genome shotgun (WGS) entry which is preliminary data.</text>
</comment>
<feature type="signal peptide" evidence="1">
    <location>
        <begin position="1"/>
        <end position="26"/>
    </location>
</feature>
<dbReference type="InterPro" id="IPR051200">
    <property type="entry name" value="Host-pathogen_enzymatic-act"/>
</dbReference>
<name>A0A4Q1SEL2_9BACT</name>
<dbReference type="EMBL" id="SDMK01000002">
    <property type="protein sequence ID" value="RXS95714.1"/>
    <property type="molecule type" value="Genomic_DNA"/>
</dbReference>